<dbReference type="SUPFAM" id="SSF82171">
    <property type="entry name" value="DPP6 N-terminal domain-like"/>
    <property type="match status" value="1"/>
</dbReference>
<evidence type="ECO:0008006" key="5">
    <source>
        <dbReference type="Google" id="ProtNLM"/>
    </source>
</evidence>
<dbReference type="Proteomes" id="UP001589608">
    <property type="component" value="Unassembled WGS sequence"/>
</dbReference>
<accession>A0ABV5MFF8</accession>
<keyword evidence="2" id="KW-1133">Transmembrane helix</keyword>
<evidence type="ECO:0000256" key="1">
    <source>
        <dbReference type="SAM" id="MobiDB-lite"/>
    </source>
</evidence>
<dbReference type="EMBL" id="JBHMCA010000053">
    <property type="protein sequence ID" value="MFB9447378.1"/>
    <property type="molecule type" value="Genomic_DNA"/>
</dbReference>
<evidence type="ECO:0000313" key="4">
    <source>
        <dbReference type="Proteomes" id="UP001589608"/>
    </source>
</evidence>
<keyword evidence="4" id="KW-1185">Reference proteome</keyword>
<proteinExistence type="predicted"/>
<keyword evidence="2" id="KW-0812">Transmembrane</keyword>
<feature type="transmembrane region" description="Helical" evidence="2">
    <location>
        <begin position="42"/>
        <end position="61"/>
    </location>
</feature>
<evidence type="ECO:0000256" key="2">
    <source>
        <dbReference type="SAM" id="Phobius"/>
    </source>
</evidence>
<dbReference type="RefSeq" id="WP_223100749.1">
    <property type="nucleotide sequence ID" value="NZ_CP061913.1"/>
</dbReference>
<feature type="region of interest" description="Disordered" evidence="1">
    <location>
        <begin position="62"/>
        <end position="97"/>
    </location>
</feature>
<comment type="caution">
    <text evidence="3">The sequence shown here is derived from an EMBL/GenBank/DDBJ whole genome shotgun (WGS) entry which is preliminary data.</text>
</comment>
<gene>
    <name evidence="3" type="ORF">ACFFTR_30160</name>
</gene>
<organism evidence="3 4">
    <name type="scientific">Dactylosporangium vinaceum</name>
    <dbReference type="NCBI Taxonomy" id="53362"/>
    <lineage>
        <taxon>Bacteria</taxon>
        <taxon>Bacillati</taxon>
        <taxon>Actinomycetota</taxon>
        <taxon>Actinomycetes</taxon>
        <taxon>Micromonosporales</taxon>
        <taxon>Micromonosporaceae</taxon>
        <taxon>Dactylosporangium</taxon>
    </lineage>
</organism>
<reference evidence="3 4" key="1">
    <citation type="submission" date="2024-09" db="EMBL/GenBank/DDBJ databases">
        <authorList>
            <person name="Sun Q."/>
            <person name="Mori K."/>
        </authorList>
    </citation>
    <scope>NUCLEOTIDE SEQUENCE [LARGE SCALE GENOMIC DNA]</scope>
    <source>
        <strain evidence="3 4">JCM 3307</strain>
    </source>
</reference>
<protein>
    <recommendedName>
        <fullName evidence="5">WD40 repeat protein</fullName>
    </recommendedName>
</protein>
<name>A0ABV5MFF8_9ACTN</name>
<keyword evidence="2" id="KW-0472">Membrane</keyword>
<evidence type="ECO:0000313" key="3">
    <source>
        <dbReference type="EMBL" id="MFB9447378.1"/>
    </source>
</evidence>
<sequence>MRFEELLRDTVDEMGAELRSVPPGLAPSAMAEGRRIRVRRRVAVTVAALSAVVAALLPAVLSTGPDERPQPPLDATAVPSDRPGPSLPQAGPSAGPSVNVTGVLPGGWRVMAAGDLALRASGSYWPMGLPTPLTQVAPAGYRYLTRLNTQAPLQIADVDGEHAVSVDQRWGNGVYHWSPTGDRVVTSWTPKDDVSGFMVIEARTGNTTGTSVDRATYDCGRCDYAFTRTGTEVVVALADRTAGVGVERLTRGLQFFDALTGAPTRTLLAPGIQVPDSPFAFSPDGRFLITQSTTLSAGSVLVNLTTGETKPFPFAAVWVTDDQLVAPAGTVVMILRPDGTVAGELTPAVAGVPIVLGPPA</sequence>